<keyword evidence="2" id="KW-1003">Cell membrane</keyword>
<feature type="transmembrane region" description="Helical" evidence="7">
    <location>
        <begin position="237"/>
        <end position="261"/>
    </location>
</feature>
<evidence type="ECO:0000256" key="4">
    <source>
        <dbReference type="ARBA" id="ARBA00022989"/>
    </source>
</evidence>
<keyword evidence="4 7" id="KW-1133">Transmembrane helix</keyword>
<feature type="transmembrane region" description="Helical" evidence="7">
    <location>
        <begin position="281"/>
        <end position="301"/>
    </location>
</feature>
<evidence type="ECO:0000256" key="7">
    <source>
        <dbReference type="SAM" id="Phobius"/>
    </source>
</evidence>
<dbReference type="PANTHER" id="PTHR30250">
    <property type="entry name" value="PST FAMILY PREDICTED COLANIC ACID TRANSPORTER"/>
    <property type="match status" value="1"/>
</dbReference>
<feature type="transmembrane region" description="Helical" evidence="7">
    <location>
        <begin position="584"/>
        <end position="603"/>
    </location>
</feature>
<feature type="region of interest" description="Disordered" evidence="6">
    <location>
        <begin position="1"/>
        <end position="45"/>
    </location>
</feature>
<name>A0A4V0Z026_KTERU</name>
<keyword evidence="3 7" id="KW-0812">Transmembrane</keyword>
<dbReference type="Pfam" id="PF01943">
    <property type="entry name" value="Polysacc_synt"/>
    <property type="match status" value="1"/>
</dbReference>
<comment type="subcellular location">
    <subcellularLocation>
        <location evidence="1">Cell membrane</location>
        <topology evidence="1">Multi-pass membrane protein</topology>
    </subcellularLocation>
</comment>
<evidence type="ECO:0000313" key="9">
    <source>
        <dbReference type="Proteomes" id="UP000290365"/>
    </source>
</evidence>
<feature type="transmembrane region" description="Helical" evidence="7">
    <location>
        <begin position="488"/>
        <end position="514"/>
    </location>
</feature>
<dbReference type="CDD" id="cd13128">
    <property type="entry name" value="MATE_Wzx_like"/>
    <property type="match status" value="1"/>
</dbReference>
<dbReference type="InterPro" id="IPR050833">
    <property type="entry name" value="Poly_Biosynth_Transport"/>
</dbReference>
<dbReference type="GO" id="GO:0005886">
    <property type="term" value="C:plasma membrane"/>
    <property type="evidence" value="ECO:0007669"/>
    <property type="project" value="UniProtKB-SubCell"/>
</dbReference>
<organism evidence="8 9">
    <name type="scientific">Ktedonosporobacter rubrisoli</name>
    <dbReference type="NCBI Taxonomy" id="2509675"/>
    <lineage>
        <taxon>Bacteria</taxon>
        <taxon>Bacillati</taxon>
        <taxon>Chloroflexota</taxon>
        <taxon>Ktedonobacteria</taxon>
        <taxon>Ktedonobacterales</taxon>
        <taxon>Ktedonosporobacteraceae</taxon>
        <taxon>Ktedonosporobacter</taxon>
    </lineage>
</organism>
<evidence type="ECO:0000256" key="6">
    <source>
        <dbReference type="SAM" id="MobiDB-lite"/>
    </source>
</evidence>
<protein>
    <submittedName>
        <fullName evidence="8">Uncharacterized protein</fullName>
    </submittedName>
</protein>
<feature type="transmembrane region" description="Helical" evidence="7">
    <location>
        <begin position="391"/>
        <end position="412"/>
    </location>
</feature>
<gene>
    <name evidence="8" type="ORF">EPA93_39580</name>
</gene>
<evidence type="ECO:0000313" key="8">
    <source>
        <dbReference type="EMBL" id="QBD81751.1"/>
    </source>
</evidence>
<accession>A0A4V0Z026</accession>
<feature type="transmembrane region" description="Helical" evidence="7">
    <location>
        <begin position="313"/>
        <end position="329"/>
    </location>
</feature>
<dbReference type="AlphaFoldDB" id="A0A4V0Z026"/>
<evidence type="ECO:0000256" key="2">
    <source>
        <dbReference type="ARBA" id="ARBA00022475"/>
    </source>
</evidence>
<evidence type="ECO:0000256" key="3">
    <source>
        <dbReference type="ARBA" id="ARBA00022692"/>
    </source>
</evidence>
<dbReference type="KEGG" id="kbs:EPA93_39580"/>
<keyword evidence="5 7" id="KW-0472">Membrane</keyword>
<feature type="transmembrane region" description="Helical" evidence="7">
    <location>
        <begin position="609"/>
        <end position="632"/>
    </location>
</feature>
<feature type="transmembrane region" description="Helical" evidence="7">
    <location>
        <begin position="459"/>
        <end position="482"/>
    </location>
</feature>
<evidence type="ECO:0000256" key="5">
    <source>
        <dbReference type="ARBA" id="ARBA00023136"/>
    </source>
</evidence>
<reference evidence="8 9" key="1">
    <citation type="submission" date="2019-01" db="EMBL/GenBank/DDBJ databases">
        <title>Ktedonosporobacter rubrisoli SCAWS-G2.</title>
        <authorList>
            <person name="Huang Y."/>
            <person name="Yan B."/>
        </authorList>
    </citation>
    <scope>NUCLEOTIDE SEQUENCE [LARGE SCALE GENOMIC DNA]</scope>
    <source>
        <strain evidence="8 9">SCAWS-G2</strain>
    </source>
</reference>
<feature type="compositionally biased region" description="Polar residues" evidence="6">
    <location>
        <begin position="11"/>
        <end position="20"/>
    </location>
</feature>
<dbReference type="InterPro" id="IPR002797">
    <property type="entry name" value="Polysacc_synth"/>
</dbReference>
<dbReference type="Proteomes" id="UP000290365">
    <property type="component" value="Chromosome"/>
</dbReference>
<dbReference type="PANTHER" id="PTHR30250:SF27">
    <property type="entry name" value="POLYSACCHARIDE BIOSYNTHESIS PROTEIN"/>
    <property type="match status" value="1"/>
</dbReference>
<keyword evidence="9" id="KW-1185">Reference proteome</keyword>
<feature type="transmembrane region" description="Helical" evidence="7">
    <location>
        <begin position="546"/>
        <end position="572"/>
    </location>
</feature>
<proteinExistence type="predicted"/>
<feature type="transmembrane region" description="Helical" evidence="7">
    <location>
        <begin position="521"/>
        <end position="540"/>
    </location>
</feature>
<dbReference type="EMBL" id="CP035758">
    <property type="protein sequence ID" value="QBD81751.1"/>
    <property type="molecule type" value="Genomic_DNA"/>
</dbReference>
<dbReference type="RefSeq" id="WP_129892812.1">
    <property type="nucleotide sequence ID" value="NZ_CP035758.1"/>
</dbReference>
<feature type="transmembrane region" description="Helical" evidence="7">
    <location>
        <begin position="335"/>
        <end position="355"/>
    </location>
</feature>
<dbReference type="OrthoDB" id="5240734at2"/>
<sequence>MHPSHVGDELTGQTQDSSRGYTDDLAETVKSKFGKPGQGFSHPALDARNDAVSAAPTAAPGRPAVCSRTPAFEHRSVRSSLRARKLLKAIQLEPVSKVLADDLVVRINRIIGRTITGKPASQYPAESVERRRELEDTLPRAAVRGLQEARTDKRNVVASTAGGAAVAGAGDLISAILRYTTNVAMTHLVTQSIYGIFVETNTLITVLGYASKLGLDSTTLRFLSTYRAKGNKALAAGLLRFSACLALLSGILGALLFFVFASYLAHSVYHREIYTLPFREAAILIPLIGMQLVLASGLQALKAIKWKVYVDRIVQPGLTLVMLFVFYHLGLRLEALIFATICGFVGSTLLGRFLLRKAARRLIKETTPRYARKIWLRFAFPMFFNSMIRNVLNSTDILFLGAFATTAQIGLYGAADRVSYFVVAPLIALNMIFSPVIAEYHSHKKHQQLASMFKVVTKWSFSLSWPIFLCCCIYNQAILGVFGEKYVAAGLVLIILGFGNLVDSGVGSVNYLLVMTGRPRVILTNTVATVVVNIALALFLVPRFGILGAAAAAALTLTLLNIVGLIEVYWIMRIHPYRRDILKPLIAGGVASLVGMLLARFVHVGYGHLAILGTIGLLGMFMLVYASMLMALRFSEEDMMVLDMVRARLAKKKGA</sequence>
<evidence type="ECO:0000256" key="1">
    <source>
        <dbReference type="ARBA" id="ARBA00004651"/>
    </source>
</evidence>
<feature type="transmembrane region" description="Helical" evidence="7">
    <location>
        <begin position="418"/>
        <end position="438"/>
    </location>
</feature>